<name>A0A1Q2TBS6_BOMHP</name>
<keyword evidence="7" id="KW-0679">Respiratory chain</keyword>
<dbReference type="AlphaFoldDB" id="A0A1Q2TBS6"/>
<feature type="transmembrane region" description="Helical" evidence="19">
    <location>
        <begin position="12"/>
        <end position="34"/>
    </location>
</feature>
<feature type="transmembrane region" description="Helical" evidence="19">
    <location>
        <begin position="195"/>
        <end position="216"/>
    </location>
</feature>
<evidence type="ECO:0000256" key="12">
    <source>
        <dbReference type="ARBA" id="ARBA00022989"/>
    </source>
</evidence>
<evidence type="ECO:0000256" key="13">
    <source>
        <dbReference type="ARBA" id="ARBA00023027"/>
    </source>
</evidence>
<dbReference type="InterPro" id="IPR050175">
    <property type="entry name" value="Complex_I_Subunit_2"/>
</dbReference>
<dbReference type="EMBL" id="AP017662">
    <property type="protein sequence ID" value="BAW89016.1"/>
    <property type="molecule type" value="Genomic_DNA"/>
</dbReference>
<evidence type="ECO:0000256" key="7">
    <source>
        <dbReference type="ARBA" id="ARBA00022660"/>
    </source>
</evidence>
<keyword evidence="9" id="KW-0999">Mitochondrion inner membrane</keyword>
<feature type="transmembrane region" description="Helical" evidence="19">
    <location>
        <begin position="92"/>
        <end position="113"/>
    </location>
</feature>
<evidence type="ECO:0000256" key="2">
    <source>
        <dbReference type="ARBA" id="ARBA00004448"/>
    </source>
</evidence>
<keyword evidence="11" id="KW-0249">Electron transport</keyword>
<gene>
    <name evidence="20" type="primary">ND2</name>
</gene>
<accession>A0A1Q2TBS6</accession>
<keyword evidence="8 19" id="KW-0812">Transmembrane</keyword>
<evidence type="ECO:0000256" key="19">
    <source>
        <dbReference type="SAM" id="Phobius"/>
    </source>
</evidence>
<evidence type="ECO:0000256" key="15">
    <source>
        <dbReference type="ARBA" id="ARBA00023128"/>
    </source>
</evidence>
<feature type="transmembrane region" description="Helical" evidence="19">
    <location>
        <begin position="268"/>
        <end position="289"/>
    </location>
</feature>
<evidence type="ECO:0000256" key="17">
    <source>
        <dbReference type="ARBA" id="ARBA00031028"/>
    </source>
</evidence>
<comment type="similarity">
    <text evidence="3">Belongs to the complex I subunit 2 family.</text>
</comment>
<evidence type="ECO:0000256" key="16">
    <source>
        <dbReference type="ARBA" id="ARBA00023136"/>
    </source>
</evidence>
<evidence type="ECO:0000256" key="8">
    <source>
        <dbReference type="ARBA" id="ARBA00022692"/>
    </source>
</evidence>
<keyword evidence="13" id="KW-0520">NAD</keyword>
<comment type="catalytic activity">
    <reaction evidence="18">
        <text>a ubiquinone + NADH + 5 H(+)(in) = a ubiquinol + NAD(+) + 4 H(+)(out)</text>
        <dbReference type="Rhea" id="RHEA:29091"/>
        <dbReference type="Rhea" id="RHEA-COMP:9565"/>
        <dbReference type="Rhea" id="RHEA-COMP:9566"/>
        <dbReference type="ChEBI" id="CHEBI:15378"/>
        <dbReference type="ChEBI" id="CHEBI:16389"/>
        <dbReference type="ChEBI" id="CHEBI:17976"/>
        <dbReference type="ChEBI" id="CHEBI:57540"/>
        <dbReference type="ChEBI" id="CHEBI:57945"/>
        <dbReference type="EC" id="7.1.1.2"/>
    </reaction>
</comment>
<dbReference type="GO" id="GO:0006120">
    <property type="term" value="P:mitochondrial electron transport, NADH to ubiquinone"/>
    <property type="evidence" value="ECO:0007669"/>
    <property type="project" value="TreeGrafter"/>
</dbReference>
<evidence type="ECO:0000256" key="5">
    <source>
        <dbReference type="ARBA" id="ARBA00021008"/>
    </source>
</evidence>
<reference evidence="20" key="1">
    <citation type="submission" date="2016-10" db="EMBL/GenBank/DDBJ databases">
        <title>The complete mitochondrial genome of the Japanese bumblebee, Bombus hypocrita hypocrita.</title>
        <authorList>
            <person name="Takahashi J."/>
        </authorList>
    </citation>
    <scope>NUCLEOTIDE SEQUENCE</scope>
</reference>
<keyword evidence="12 19" id="KW-1133">Transmembrane helix</keyword>
<dbReference type="PANTHER" id="PTHR46552:SF1">
    <property type="entry name" value="NADH-UBIQUINONE OXIDOREDUCTASE CHAIN 2"/>
    <property type="match status" value="1"/>
</dbReference>
<evidence type="ECO:0000256" key="18">
    <source>
        <dbReference type="ARBA" id="ARBA00049551"/>
    </source>
</evidence>
<evidence type="ECO:0000256" key="6">
    <source>
        <dbReference type="ARBA" id="ARBA00022448"/>
    </source>
</evidence>
<evidence type="ECO:0000313" key="20">
    <source>
        <dbReference type="EMBL" id="BAW89016.1"/>
    </source>
</evidence>
<protein>
    <recommendedName>
        <fullName evidence="5">NADH-ubiquinone oxidoreductase chain 2</fullName>
        <ecNumber evidence="4">7.1.1.2</ecNumber>
    </recommendedName>
    <alternativeName>
        <fullName evidence="17">NADH dehydrogenase subunit 2</fullName>
    </alternativeName>
</protein>
<sequence>MLILMNKLNLTYLIFIMSLFFMLMNSSSIYIQWLTMEFSTIIMISMINIKSMNKIISILYFMISSISSLMTIMIISFNFTQLFTLKNPDINLMLMISMFMKIGMFPFCFWMILIYNKSSWSQIFIISTFMKFIPIYFFSSIINLSPIMITFLFLNNLFISLYTNLNFSIKKLFGCSSIFNSSLFILMIYSNKNLFLLFMIIYSTSFLNLILTMKFYNIKNLNFNNISLNSYYLLILMLFMYASFPLFMTFMMKWEFIYYLNLNFSNNLIFLLMLSSMFMLWNYFILFKFMILKFKFNKMTKINFINFKKISLSIMMIYSFMFMLFNLI</sequence>
<evidence type="ECO:0000256" key="11">
    <source>
        <dbReference type="ARBA" id="ARBA00022982"/>
    </source>
</evidence>
<evidence type="ECO:0000256" key="9">
    <source>
        <dbReference type="ARBA" id="ARBA00022792"/>
    </source>
</evidence>
<feature type="transmembrane region" description="Helical" evidence="19">
    <location>
        <begin position="310"/>
        <end position="327"/>
    </location>
</feature>
<keyword evidence="10" id="KW-1278">Translocase</keyword>
<keyword evidence="6" id="KW-0813">Transport</keyword>
<dbReference type="PANTHER" id="PTHR46552">
    <property type="entry name" value="NADH-UBIQUINONE OXIDOREDUCTASE CHAIN 2"/>
    <property type="match status" value="1"/>
</dbReference>
<dbReference type="GO" id="GO:0005743">
    <property type="term" value="C:mitochondrial inner membrane"/>
    <property type="evidence" value="ECO:0007669"/>
    <property type="project" value="UniProtKB-SubCell"/>
</dbReference>
<comment type="function">
    <text evidence="1">Core subunit of the mitochondrial membrane respiratory chain NADH dehydrogenase (Complex I) that is believed to belong to the minimal assembly required for catalysis. Complex I functions in the transfer of electrons from NADH to the respiratory chain. The immediate electron acceptor for the enzyme is believed to be ubiquinone.</text>
</comment>
<geneLocation type="mitochondrion" evidence="20"/>
<dbReference type="GO" id="GO:0008137">
    <property type="term" value="F:NADH dehydrogenase (ubiquinone) activity"/>
    <property type="evidence" value="ECO:0007669"/>
    <property type="project" value="UniProtKB-EC"/>
</dbReference>
<feature type="transmembrane region" description="Helical" evidence="19">
    <location>
        <begin position="172"/>
        <end position="189"/>
    </location>
</feature>
<keyword evidence="15 20" id="KW-0496">Mitochondrion</keyword>
<evidence type="ECO:0000256" key="1">
    <source>
        <dbReference type="ARBA" id="ARBA00003257"/>
    </source>
</evidence>
<proteinExistence type="inferred from homology"/>
<keyword evidence="16 19" id="KW-0472">Membrane</keyword>
<evidence type="ECO:0000256" key="10">
    <source>
        <dbReference type="ARBA" id="ARBA00022967"/>
    </source>
</evidence>
<dbReference type="EC" id="7.1.1.2" evidence="4"/>
<keyword evidence="14" id="KW-0830">Ubiquinone</keyword>
<feature type="transmembrane region" description="Helical" evidence="19">
    <location>
        <begin position="228"/>
        <end position="248"/>
    </location>
</feature>
<evidence type="ECO:0000256" key="3">
    <source>
        <dbReference type="ARBA" id="ARBA00007012"/>
    </source>
</evidence>
<feature type="transmembrane region" description="Helical" evidence="19">
    <location>
        <begin position="55"/>
        <end position="80"/>
    </location>
</feature>
<evidence type="ECO:0000256" key="4">
    <source>
        <dbReference type="ARBA" id="ARBA00012944"/>
    </source>
</evidence>
<evidence type="ECO:0000256" key="14">
    <source>
        <dbReference type="ARBA" id="ARBA00023075"/>
    </source>
</evidence>
<comment type="subcellular location">
    <subcellularLocation>
        <location evidence="2">Mitochondrion inner membrane</location>
        <topology evidence="2">Multi-pass membrane protein</topology>
    </subcellularLocation>
</comment>
<organism evidence="20">
    <name type="scientific">Bombus hypocrita hypocrita</name>
    <dbReference type="NCBI Taxonomy" id="130702"/>
    <lineage>
        <taxon>Eukaryota</taxon>
        <taxon>Metazoa</taxon>
        <taxon>Ecdysozoa</taxon>
        <taxon>Arthropoda</taxon>
        <taxon>Hexapoda</taxon>
        <taxon>Insecta</taxon>
        <taxon>Pterygota</taxon>
        <taxon>Neoptera</taxon>
        <taxon>Endopterygota</taxon>
        <taxon>Hymenoptera</taxon>
        <taxon>Apocrita</taxon>
        <taxon>Aculeata</taxon>
        <taxon>Apoidea</taxon>
        <taxon>Anthophila</taxon>
        <taxon>Apidae</taxon>
        <taxon>Bombus</taxon>
        <taxon>Bombus</taxon>
    </lineage>
</organism>